<keyword evidence="3" id="KW-0648">Protein biosynthesis</keyword>
<comment type="caution">
    <text evidence="3">The sequence shown here is derived from an EMBL/GenBank/DDBJ whole genome shotgun (WGS) entry which is preliminary data.</text>
</comment>
<evidence type="ECO:0000313" key="3">
    <source>
        <dbReference type="EMBL" id="GAA0873110.1"/>
    </source>
</evidence>
<keyword evidence="3" id="KW-0251">Elongation factor</keyword>
<accession>A0ABP3XUM0</accession>
<keyword evidence="4" id="KW-1185">Reference proteome</keyword>
<dbReference type="InterPro" id="IPR036953">
    <property type="entry name" value="GreA/GreB_C_sf"/>
</dbReference>
<dbReference type="SUPFAM" id="SSF54534">
    <property type="entry name" value="FKBP-like"/>
    <property type="match status" value="1"/>
</dbReference>
<dbReference type="Proteomes" id="UP001500507">
    <property type="component" value="Unassembled WGS sequence"/>
</dbReference>
<organism evidence="3 4">
    <name type="scientific">Gangjinia marincola</name>
    <dbReference type="NCBI Taxonomy" id="578463"/>
    <lineage>
        <taxon>Bacteria</taxon>
        <taxon>Pseudomonadati</taxon>
        <taxon>Bacteroidota</taxon>
        <taxon>Flavobacteriia</taxon>
        <taxon>Flavobacteriales</taxon>
        <taxon>Flavobacteriaceae</taxon>
        <taxon>Gangjinia</taxon>
    </lineage>
</organism>
<dbReference type="EMBL" id="BAAAFG010000016">
    <property type="protein sequence ID" value="GAA0873110.1"/>
    <property type="molecule type" value="Genomic_DNA"/>
</dbReference>
<dbReference type="PANTHER" id="PTHR30437:SF4">
    <property type="entry name" value="TRANSCRIPTION ELONGATION FACTOR GREA"/>
    <property type="match status" value="1"/>
</dbReference>
<reference evidence="4" key="1">
    <citation type="journal article" date="2019" name="Int. J. Syst. Evol. Microbiol.">
        <title>The Global Catalogue of Microorganisms (GCM) 10K type strain sequencing project: providing services to taxonomists for standard genome sequencing and annotation.</title>
        <authorList>
            <consortium name="The Broad Institute Genomics Platform"/>
            <consortium name="The Broad Institute Genome Sequencing Center for Infectious Disease"/>
            <person name="Wu L."/>
            <person name="Ma J."/>
        </authorList>
    </citation>
    <scope>NUCLEOTIDE SEQUENCE [LARGE SCALE GENOMIC DNA]</scope>
    <source>
        <strain evidence="4">JCM 16082</strain>
    </source>
</reference>
<dbReference type="InterPro" id="IPR001437">
    <property type="entry name" value="Tscrpt_elong_fac_GreA/B_C"/>
</dbReference>
<dbReference type="InterPro" id="IPR023459">
    <property type="entry name" value="Tscrpt_elong_fac_GreA/B_fam"/>
</dbReference>
<protein>
    <submittedName>
        <fullName evidence="3">Transcription elongation factor GreA</fullName>
    </submittedName>
</protein>
<feature type="domain" description="Transcription elongation factor GreA/GreB C-terminal" evidence="2">
    <location>
        <begin position="93"/>
        <end position="165"/>
    </location>
</feature>
<sequence length="166" mass="18392">MSRGFVKEDDQEEAPLIPPRASLPPGVTNYVTPHGLELLQEELRSLDDAIHHLNEPDERERRRALAQLNGKRNLLLKRIQSARVLTHEQTPPDIRFGAHITYTVDANPTPITIQIVGVDEASVPQQKIAFTAPIAKALIGKKPGEQVALELGGTTRQLKVLEVTYS</sequence>
<dbReference type="GO" id="GO:0003746">
    <property type="term" value="F:translation elongation factor activity"/>
    <property type="evidence" value="ECO:0007669"/>
    <property type="project" value="UniProtKB-KW"/>
</dbReference>
<evidence type="ECO:0000256" key="1">
    <source>
        <dbReference type="SAM" id="MobiDB-lite"/>
    </source>
</evidence>
<name>A0ABP3XUM0_9FLAO</name>
<evidence type="ECO:0000259" key="2">
    <source>
        <dbReference type="Pfam" id="PF01272"/>
    </source>
</evidence>
<dbReference type="PIRSF" id="PIRSF006092">
    <property type="entry name" value="GreA_GreB"/>
    <property type="match status" value="1"/>
</dbReference>
<dbReference type="PANTHER" id="PTHR30437">
    <property type="entry name" value="TRANSCRIPTION ELONGATION FACTOR GREA"/>
    <property type="match status" value="1"/>
</dbReference>
<gene>
    <name evidence="3" type="primary">greA_2</name>
    <name evidence="3" type="ORF">GCM10009117_22570</name>
</gene>
<feature type="region of interest" description="Disordered" evidence="1">
    <location>
        <begin position="1"/>
        <end position="27"/>
    </location>
</feature>
<proteinExistence type="predicted"/>
<dbReference type="Pfam" id="PF01272">
    <property type="entry name" value="GreA_GreB"/>
    <property type="match status" value="1"/>
</dbReference>
<evidence type="ECO:0000313" key="4">
    <source>
        <dbReference type="Proteomes" id="UP001500507"/>
    </source>
</evidence>
<dbReference type="Gene3D" id="3.10.50.30">
    <property type="entry name" value="Transcription elongation factor, GreA/GreB, C-terminal domain"/>
    <property type="match status" value="1"/>
</dbReference>